<reference evidence="1" key="1">
    <citation type="journal article" date="2015" name="Nature">
        <title>Complex archaea that bridge the gap between prokaryotes and eukaryotes.</title>
        <authorList>
            <person name="Spang A."/>
            <person name="Saw J.H."/>
            <person name="Jorgensen S.L."/>
            <person name="Zaremba-Niedzwiedzka K."/>
            <person name="Martijn J."/>
            <person name="Lind A.E."/>
            <person name="van Eijk R."/>
            <person name="Schleper C."/>
            <person name="Guy L."/>
            <person name="Ettema T.J."/>
        </authorList>
    </citation>
    <scope>NUCLEOTIDE SEQUENCE</scope>
</reference>
<gene>
    <name evidence="1" type="ORF">LCGC14_1152000</name>
</gene>
<sequence>MKQIITLIAGAVLLAGCTAQEDRLAFDGKYFSTNVSKVDGRRDVFTLQVKSAAQSIEGARESARYHATAYCIRNYGSSDINWVVGPDAPAESLRLDGGALTFQGACSS</sequence>
<accession>A0A0F9Q0R2</accession>
<protein>
    <recommendedName>
        <fullName evidence="2">Lipoprotein</fullName>
    </recommendedName>
</protein>
<organism evidence="1">
    <name type="scientific">marine sediment metagenome</name>
    <dbReference type="NCBI Taxonomy" id="412755"/>
    <lineage>
        <taxon>unclassified sequences</taxon>
        <taxon>metagenomes</taxon>
        <taxon>ecological metagenomes</taxon>
    </lineage>
</organism>
<comment type="caution">
    <text evidence="1">The sequence shown here is derived from an EMBL/GenBank/DDBJ whole genome shotgun (WGS) entry which is preliminary data.</text>
</comment>
<dbReference type="EMBL" id="LAZR01005547">
    <property type="protein sequence ID" value="KKM99022.1"/>
    <property type="molecule type" value="Genomic_DNA"/>
</dbReference>
<dbReference type="AlphaFoldDB" id="A0A0F9Q0R2"/>
<proteinExistence type="predicted"/>
<evidence type="ECO:0000313" key="1">
    <source>
        <dbReference type="EMBL" id="KKM99022.1"/>
    </source>
</evidence>
<evidence type="ECO:0008006" key="2">
    <source>
        <dbReference type="Google" id="ProtNLM"/>
    </source>
</evidence>
<dbReference type="PROSITE" id="PS51257">
    <property type="entry name" value="PROKAR_LIPOPROTEIN"/>
    <property type="match status" value="1"/>
</dbReference>
<name>A0A0F9Q0R2_9ZZZZ</name>